<dbReference type="OrthoDB" id="2745518at2759"/>
<organism evidence="1 2">
    <name type="scientific">Collybiopsis confluens</name>
    <dbReference type="NCBI Taxonomy" id="2823264"/>
    <lineage>
        <taxon>Eukaryota</taxon>
        <taxon>Fungi</taxon>
        <taxon>Dikarya</taxon>
        <taxon>Basidiomycota</taxon>
        <taxon>Agaricomycotina</taxon>
        <taxon>Agaricomycetes</taxon>
        <taxon>Agaricomycetidae</taxon>
        <taxon>Agaricales</taxon>
        <taxon>Marasmiineae</taxon>
        <taxon>Omphalotaceae</taxon>
        <taxon>Collybiopsis</taxon>
    </lineage>
</organism>
<keyword evidence="2" id="KW-1185">Reference proteome</keyword>
<evidence type="ECO:0000313" key="2">
    <source>
        <dbReference type="Proteomes" id="UP000518752"/>
    </source>
</evidence>
<proteinExistence type="predicted"/>
<evidence type="ECO:0000313" key="1">
    <source>
        <dbReference type="EMBL" id="KAF5380712.1"/>
    </source>
</evidence>
<reference evidence="1 2" key="1">
    <citation type="journal article" date="2020" name="ISME J.">
        <title>Uncovering the hidden diversity of litter-decomposition mechanisms in mushroom-forming fungi.</title>
        <authorList>
            <person name="Floudas D."/>
            <person name="Bentzer J."/>
            <person name="Ahren D."/>
            <person name="Johansson T."/>
            <person name="Persson P."/>
            <person name="Tunlid A."/>
        </authorList>
    </citation>
    <scope>NUCLEOTIDE SEQUENCE [LARGE SCALE GENOMIC DNA]</scope>
    <source>
        <strain evidence="1 2">CBS 406.79</strain>
    </source>
</reference>
<sequence length="529" mass="61098">MSSGLPVPDDILHNILCYSQTFSSLFSEISTCKSFYNVFQTHPKSIMRAVAHNICGPPLPQALRCIRHPDIAPKSLKKLTRWGSNSNSDAEDVDMTVERRSKADDTEYVVDLDSLSEAPITGEETFQLVENAAVARRLEDLFSRRQVHTSYLIPLILTLVRYVNRGFQTTQLDPTESQVFCAAVYHLMLYSSIFHPSTWISDLPDDEDPTNDTLGESRRREALIKRSKFLTHLSTPELLQVHSVAEFVKELVAWCVRMDGYPDDIQDFALAAGPTLVLECFDNPQHGLRPIDDVLDFFEEELDLNPNISGYLSAPLNKVLAERKEKPPPSDFTHWRSISSRIREENAQCDRCHQSYGLQVYHESTLGNYSDPNISVGSYNSRYEYRWDRISNYLRANLRYNRVETAALALEAEEHGQNLLSKIWSDLWDLNMVKQQETAPSFPDWTRDGFLCEACFRAFMVENLWAWFRYRKSAKGPVLENCWYGYNCRTQTHREEHAAKLNVCWSFYPQQQYDPAYLILQHLCEQTRN</sequence>
<dbReference type="AlphaFoldDB" id="A0A8H5HCB6"/>
<gene>
    <name evidence="1" type="ORF">D9757_007050</name>
</gene>
<comment type="caution">
    <text evidence="1">The sequence shown here is derived from an EMBL/GenBank/DDBJ whole genome shotgun (WGS) entry which is preliminary data.</text>
</comment>
<protein>
    <submittedName>
        <fullName evidence="1">Uncharacterized protein</fullName>
    </submittedName>
</protein>
<dbReference type="EMBL" id="JAACJN010000063">
    <property type="protein sequence ID" value="KAF5380712.1"/>
    <property type="molecule type" value="Genomic_DNA"/>
</dbReference>
<accession>A0A8H5HCB6</accession>
<dbReference type="Proteomes" id="UP000518752">
    <property type="component" value="Unassembled WGS sequence"/>
</dbReference>
<name>A0A8H5HCB6_9AGAR</name>